<evidence type="ECO:0000256" key="17">
    <source>
        <dbReference type="SAM" id="Coils"/>
    </source>
</evidence>
<dbReference type="AlphaFoldDB" id="A0A6P8H6L9"/>
<evidence type="ECO:0000256" key="13">
    <source>
        <dbReference type="ARBA" id="ARBA00023224"/>
    </source>
</evidence>
<evidence type="ECO:0000256" key="8">
    <source>
        <dbReference type="ARBA" id="ARBA00023040"/>
    </source>
</evidence>
<dbReference type="KEGG" id="aten:116289290"/>
<evidence type="ECO:0000256" key="6">
    <source>
        <dbReference type="ARBA" id="ARBA00022989"/>
    </source>
</evidence>
<keyword evidence="3" id="KW-1003">Cell membrane</keyword>
<dbReference type="GO" id="GO:0045211">
    <property type="term" value="C:postsynaptic membrane"/>
    <property type="evidence" value="ECO:0007669"/>
    <property type="project" value="UniProtKB-SubCell"/>
</dbReference>
<dbReference type="InterPro" id="IPR054714">
    <property type="entry name" value="GPR158_179_extracellular"/>
</dbReference>
<evidence type="ECO:0000256" key="9">
    <source>
        <dbReference type="ARBA" id="ARBA00023136"/>
    </source>
</evidence>
<keyword evidence="7" id="KW-0770">Synapse</keyword>
<evidence type="ECO:0000256" key="12">
    <source>
        <dbReference type="ARBA" id="ARBA00023180"/>
    </source>
</evidence>
<dbReference type="Gene3D" id="3.30.450.20">
    <property type="entry name" value="PAS domain"/>
    <property type="match status" value="1"/>
</dbReference>
<evidence type="ECO:0000256" key="10">
    <source>
        <dbReference type="ARBA" id="ARBA00023157"/>
    </source>
</evidence>
<evidence type="ECO:0000256" key="18">
    <source>
        <dbReference type="SAM" id="MobiDB-lite"/>
    </source>
</evidence>
<feature type="transmembrane region" description="Helical" evidence="19">
    <location>
        <begin position="600"/>
        <end position="618"/>
    </location>
</feature>
<feature type="transmembrane region" description="Helical" evidence="19">
    <location>
        <begin position="568"/>
        <end position="588"/>
    </location>
</feature>
<feature type="transmembrane region" description="Helical" evidence="19">
    <location>
        <begin position="482"/>
        <end position="500"/>
    </location>
</feature>
<evidence type="ECO:0000256" key="2">
    <source>
        <dbReference type="ARBA" id="ARBA00007242"/>
    </source>
</evidence>
<evidence type="ECO:0000256" key="11">
    <source>
        <dbReference type="ARBA" id="ARBA00023170"/>
    </source>
</evidence>
<keyword evidence="10" id="KW-1015">Disulfide bond</keyword>
<keyword evidence="12" id="KW-0325">Glycoprotein</keyword>
<keyword evidence="4 19" id="KW-0812">Transmembrane</keyword>
<dbReference type="InterPro" id="IPR017978">
    <property type="entry name" value="GPCR_3_C"/>
</dbReference>
<feature type="region of interest" description="Disordered" evidence="18">
    <location>
        <begin position="724"/>
        <end position="750"/>
    </location>
</feature>
<keyword evidence="15" id="KW-0966">Cell projection</keyword>
<feature type="transmembrane region" description="Helical" evidence="19">
    <location>
        <begin position="413"/>
        <end position="435"/>
    </location>
</feature>
<gene>
    <name evidence="23" type="primary">LOC116289290</name>
</gene>
<dbReference type="RefSeq" id="XP_031552044.1">
    <property type="nucleotide sequence ID" value="XM_031696184.1"/>
</dbReference>
<keyword evidence="9 19" id="KW-0472">Membrane</keyword>
<dbReference type="Pfam" id="PF00003">
    <property type="entry name" value="7tm_3"/>
    <property type="match status" value="1"/>
</dbReference>
<evidence type="ECO:0000256" key="14">
    <source>
        <dbReference type="ARBA" id="ARBA00023257"/>
    </source>
</evidence>
<dbReference type="GeneID" id="116289290"/>
<dbReference type="Proteomes" id="UP000515163">
    <property type="component" value="Unplaced"/>
</dbReference>
<keyword evidence="5 20" id="KW-0732">Signal</keyword>
<proteinExistence type="inferred from homology"/>
<evidence type="ECO:0000256" key="7">
    <source>
        <dbReference type="ARBA" id="ARBA00023018"/>
    </source>
</evidence>
<name>A0A6P8H6L9_ACTTE</name>
<keyword evidence="8" id="KW-0297">G-protein coupled receptor</keyword>
<keyword evidence="6 19" id="KW-1133">Transmembrane helix</keyword>
<feature type="domain" description="G-protein coupled receptors family 3 profile" evidence="21">
    <location>
        <begin position="412"/>
        <end position="658"/>
    </location>
</feature>
<feature type="coiled-coil region" evidence="17">
    <location>
        <begin position="689"/>
        <end position="716"/>
    </location>
</feature>
<sequence length="766" mass="87601">MIINLVIFALLQAVSSVEANRMDGPAAMGSNSSIKPTLSNISPRSKRVRKNLQENNFKSLIEALQRVQRIQKQMDEYSECKANDSIVLGIKFDISGWEHEASLVLEVANLLTSLWRNTKSIVQSDTFLYTVVRSNVLFSKSVYGSVICFERNHYKDYERFCPYAYRDKKLNGHIHIMDISVGHDYLTDNDTIWWREPRVKAKNMQVKKLFMTEYQTTRFNATAANSMVNLTLPVLQHMEQGFWTRPYFDCFGGKSWMVTYLAPFFNETNNFLGVVSIDVALNDVDIDQCDRDDTDTAKGFANNTVHFNEHVKLKDFLGTHRCKASTKCVKIPNQGFKRGSYWCACRKGYYFPPSSGPEKRFNGSIIETEFDKKLKGLQNDYDDNFECIKCSEGCTECTDDKPCRYSILHGPRFLLVIIDGVAVLMALGFVVLVILNRDVKVFQSSSPLFLIIILIGAIFMYIAFAFLFPGHPTAMNCILFQWFHYLGFALVYGSLALKTWRVSTTFRVRSAHKVEVTDMILLRHLAVILVIYIILLLVWTVTNSSHIKFANTVSDLIYVRCSTSWFDYTVLLGNILLLIFALWLCYRVRKAPSAYSENRFISWAIYNAMFVICFFAILRGLTEESTNPDIIYAVEFVFVHMISTVMLLLIFIPKCIIIRKVKRQGISATFTNTKGHHSSNGSHLYVSDTGAIERENEDLKAEVKRLSSKVAYLQGRMMRDRNKHIKASGTTTWKRDRSNTKDDDGEPVDLCKVSPSPVSRFLSSHV</sequence>
<dbReference type="OrthoDB" id="5969869at2759"/>
<feature type="transmembrane region" description="Helical" evidence="19">
    <location>
        <begin position="630"/>
        <end position="652"/>
    </location>
</feature>
<keyword evidence="17" id="KW-0175">Coiled coil</keyword>
<comment type="subcellular location">
    <subcellularLocation>
        <location evidence="1">Cell projection</location>
        <location evidence="1">Neuron projection</location>
    </subcellularLocation>
    <subcellularLocation>
        <location evidence="16">Postsynaptic cell membrane</location>
        <topology evidence="16">Multi-pass membrane protein</topology>
    </subcellularLocation>
</comment>
<dbReference type="InParanoid" id="A0A6P8H6L9"/>
<evidence type="ECO:0000256" key="20">
    <source>
        <dbReference type="SAM" id="SignalP"/>
    </source>
</evidence>
<keyword evidence="22" id="KW-1185">Reference proteome</keyword>
<accession>A0A6P8H6L9</accession>
<evidence type="ECO:0000259" key="21">
    <source>
        <dbReference type="PROSITE" id="PS50259"/>
    </source>
</evidence>
<dbReference type="GO" id="GO:0004930">
    <property type="term" value="F:G protein-coupled receptor activity"/>
    <property type="evidence" value="ECO:0007669"/>
    <property type="project" value="UniProtKB-KW"/>
</dbReference>
<evidence type="ECO:0000256" key="19">
    <source>
        <dbReference type="SAM" id="Phobius"/>
    </source>
</evidence>
<dbReference type="GO" id="GO:0043005">
    <property type="term" value="C:neuron projection"/>
    <property type="evidence" value="ECO:0007669"/>
    <property type="project" value="UniProtKB-SubCell"/>
</dbReference>
<evidence type="ECO:0000256" key="5">
    <source>
        <dbReference type="ARBA" id="ARBA00022729"/>
    </source>
</evidence>
<keyword evidence="13" id="KW-0807">Transducer</keyword>
<feature type="compositionally biased region" description="Basic and acidic residues" evidence="18">
    <location>
        <begin position="733"/>
        <end position="742"/>
    </location>
</feature>
<dbReference type="InterPro" id="IPR043458">
    <property type="entry name" value="GPR158/179"/>
</dbReference>
<evidence type="ECO:0000256" key="3">
    <source>
        <dbReference type="ARBA" id="ARBA00022475"/>
    </source>
</evidence>
<evidence type="ECO:0000256" key="16">
    <source>
        <dbReference type="ARBA" id="ARBA00034104"/>
    </source>
</evidence>
<evidence type="ECO:0000313" key="22">
    <source>
        <dbReference type="Proteomes" id="UP000515163"/>
    </source>
</evidence>
<evidence type="ECO:0000256" key="1">
    <source>
        <dbReference type="ARBA" id="ARBA00004487"/>
    </source>
</evidence>
<dbReference type="PANTHER" id="PTHR32546">
    <property type="entry name" value="G-PROTEIN COUPLED RECEPTOR 158-RELATED"/>
    <property type="match status" value="1"/>
</dbReference>
<evidence type="ECO:0000313" key="23">
    <source>
        <dbReference type="RefSeq" id="XP_031552044.1"/>
    </source>
</evidence>
<reference evidence="23" key="1">
    <citation type="submission" date="2025-08" db="UniProtKB">
        <authorList>
            <consortium name="RefSeq"/>
        </authorList>
    </citation>
    <scope>IDENTIFICATION</scope>
</reference>
<dbReference type="CDD" id="cd12913">
    <property type="entry name" value="PDC1_MCP_like"/>
    <property type="match status" value="1"/>
</dbReference>
<keyword evidence="11 23" id="KW-0675">Receptor</keyword>
<keyword evidence="14" id="KW-0628">Postsynaptic cell membrane</keyword>
<organism evidence="22 23">
    <name type="scientific">Actinia tenebrosa</name>
    <name type="common">Australian red waratah sea anemone</name>
    <dbReference type="NCBI Taxonomy" id="6105"/>
    <lineage>
        <taxon>Eukaryota</taxon>
        <taxon>Metazoa</taxon>
        <taxon>Cnidaria</taxon>
        <taxon>Anthozoa</taxon>
        <taxon>Hexacorallia</taxon>
        <taxon>Actiniaria</taxon>
        <taxon>Actiniidae</taxon>
        <taxon>Actinia</taxon>
    </lineage>
</organism>
<feature type="transmembrane region" description="Helical" evidence="19">
    <location>
        <begin position="447"/>
        <end position="470"/>
    </location>
</feature>
<protein>
    <submittedName>
        <fullName evidence="23">Probable G-protein coupled receptor CG31760</fullName>
    </submittedName>
</protein>
<feature type="transmembrane region" description="Helical" evidence="19">
    <location>
        <begin position="521"/>
        <end position="541"/>
    </location>
</feature>
<dbReference type="PANTHER" id="PTHR32546:SF29">
    <property type="entry name" value="G-PROTEIN COUPLED RECEPTORS FAMILY 3 PROFILE DOMAIN-CONTAINING PROTEIN"/>
    <property type="match status" value="1"/>
</dbReference>
<dbReference type="Pfam" id="PF22572">
    <property type="entry name" value="GPR158_179_EC"/>
    <property type="match status" value="1"/>
</dbReference>
<evidence type="ECO:0000256" key="15">
    <source>
        <dbReference type="ARBA" id="ARBA00023273"/>
    </source>
</evidence>
<dbReference type="PROSITE" id="PS50259">
    <property type="entry name" value="G_PROTEIN_RECEP_F3_4"/>
    <property type="match status" value="1"/>
</dbReference>
<evidence type="ECO:0000256" key="4">
    <source>
        <dbReference type="ARBA" id="ARBA00022692"/>
    </source>
</evidence>
<feature type="signal peptide" evidence="20">
    <location>
        <begin position="1"/>
        <end position="19"/>
    </location>
</feature>
<feature type="chain" id="PRO_5028184840" evidence="20">
    <location>
        <begin position="20"/>
        <end position="766"/>
    </location>
</feature>
<comment type="similarity">
    <text evidence="2">Belongs to the G-protein coupled receptor 3 family.</text>
</comment>